<feature type="region of interest" description="Disordered" evidence="1">
    <location>
        <begin position="26"/>
        <end position="191"/>
    </location>
</feature>
<feature type="compositionally biased region" description="Low complexity" evidence="1">
    <location>
        <begin position="65"/>
        <end position="82"/>
    </location>
</feature>
<feature type="compositionally biased region" description="Acidic residues" evidence="1">
    <location>
        <begin position="349"/>
        <end position="359"/>
    </location>
</feature>
<accession>A0A9W6BLU6</accession>
<feature type="compositionally biased region" description="Low complexity" evidence="1">
    <location>
        <begin position="442"/>
        <end position="458"/>
    </location>
</feature>
<feature type="compositionally biased region" description="Gly residues" evidence="1">
    <location>
        <begin position="608"/>
        <end position="637"/>
    </location>
</feature>
<gene>
    <name evidence="2" type="primary">PLESTB001447</name>
    <name evidence="2" type="ORF">PLESTB_000879400</name>
</gene>
<evidence type="ECO:0000313" key="2">
    <source>
        <dbReference type="EMBL" id="GLC54557.1"/>
    </source>
</evidence>
<proteinExistence type="predicted"/>
<dbReference type="Proteomes" id="UP001165080">
    <property type="component" value="Unassembled WGS sequence"/>
</dbReference>
<feature type="region of interest" description="Disordered" evidence="1">
    <location>
        <begin position="336"/>
        <end position="359"/>
    </location>
</feature>
<feature type="region of interest" description="Disordered" evidence="1">
    <location>
        <begin position="601"/>
        <end position="660"/>
    </location>
</feature>
<evidence type="ECO:0000313" key="3">
    <source>
        <dbReference type="Proteomes" id="UP001165080"/>
    </source>
</evidence>
<protein>
    <submittedName>
        <fullName evidence="2">Uncharacterized protein</fullName>
    </submittedName>
</protein>
<feature type="region of interest" description="Disordered" evidence="1">
    <location>
        <begin position="435"/>
        <end position="458"/>
    </location>
</feature>
<name>A0A9W6BLU6_9CHLO</name>
<evidence type="ECO:0000256" key="1">
    <source>
        <dbReference type="SAM" id="MobiDB-lite"/>
    </source>
</evidence>
<dbReference type="EMBL" id="BRXU01000010">
    <property type="protein sequence ID" value="GLC54557.1"/>
    <property type="molecule type" value="Genomic_DNA"/>
</dbReference>
<keyword evidence="3" id="KW-1185">Reference proteome</keyword>
<organism evidence="2 3">
    <name type="scientific">Pleodorina starrii</name>
    <dbReference type="NCBI Taxonomy" id="330485"/>
    <lineage>
        <taxon>Eukaryota</taxon>
        <taxon>Viridiplantae</taxon>
        <taxon>Chlorophyta</taxon>
        <taxon>core chlorophytes</taxon>
        <taxon>Chlorophyceae</taxon>
        <taxon>CS clade</taxon>
        <taxon>Chlamydomonadales</taxon>
        <taxon>Volvocaceae</taxon>
        <taxon>Pleodorina</taxon>
    </lineage>
</organism>
<comment type="caution">
    <text evidence="2">The sequence shown here is derived from an EMBL/GenBank/DDBJ whole genome shotgun (WGS) entry which is preliminary data.</text>
</comment>
<sequence>MKGIYAKVAPEPEEVLKVGDLRLKVQRSQKRSRSLEICQRKKPRVQHPSSNTGVGVNMDPAVDPVASPSADGDGGAAADPALDPAPDPVADPAADPVADPAADSSADGGDGAVAAPATDSSADGGDGAMAAPATDPVASPSADGDGGPAGPLQNPVAGPVASPSADGDGGPAGPVRNPVAGPVASPSEAGGGVRHNVVELRRTDEYCSVDGCDCRRITHTLLRVLPAIKQAAPLKSVANKLFTKTRGVCAKHASMLAGGGSIYHRCRICYTKASNDNGKPKPYTHLHKTCASCTQQLLHLATVDNTKATATTTANQGETRGEQVAEQQQQQEPLLVGRPAENEQQSAAEDAEVEAEDAEVEAGAMADIVRVLMDPIIMVHQYEEAPIAMGTVEACSDGVCKVVLRRGTTEVRVITVAPGCEIPLDTYNSVTSDLRQPAAAQGSADSPTSPTSPAAAAGSPGQRWAVVLYLDAPLGVQRFTGVEDEALQYSDQGHTIADSLSRQLIALRRAVLVPFEEPNIGDRLVVLVNDTIRSAPGMHKELVVLRENLFDTEGTRYHRDRKLSELMGLRQCRTKIFGPLPKCFSPLSVPVAARDIQPSLSARAQRGSGSGGGGSGGSSGGGGSGGSSGGGGSGGSSSGSRPTAPKPKGRRRTGGRVVPHEWKYMLDPREDTWIDVEWPSEYTVVDIVAG</sequence>
<dbReference type="AlphaFoldDB" id="A0A9W6BLU6"/>
<feature type="compositionally biased region" description="Low complexity" evidence="1">
    <location>
        <begin position="90"/>
        <end position="143"/>
    </location>
</feature>
<reference evidence="2 3" key="1">
    <citation type="journal article" date="2023" name="Commun. Biol.">
        <title>Reorganization of the ancestral sex-determining regions during the evolution of trioecy in Pleodorina starrii.</title>
        <authorList>
            <person name="Takahashi K."/>
            <person name="Suzuki S."/>
            <person name="Kawai-Toyooka H."/>
            <person name="Yamamoto K."/>
            <person name="Hamaji T."/>
            <person name="Ootsuki R."/>
            <person name="Yamaguchi H."/>
            <person name="Kawachi M."/>
            <person name="Higashiyama T."/>
            <person name="Nozaki H."/>
        </authorList>
    </citation>
    <scope>NUCLEOTIDE SEQUENCE [LARGE SCALE GENOMIC DNA]</scope>
    <source>
        <strain evidence="2 3">NIES-4479</strain>
    </source>
</reference>